<sequence>MKDLACFRQVPSDHRIPVLELLLNGRDVMNSPHLVNCQITVIEPD</sequence>
<comment type="caution">
    <text evidence="1">The sequence shown here is derived from an EMBL/GenBank/DDBJ whole genome shotgun (WGS) entry which is preliminary data.</text>
</comment>
<protein>
    <submittedName>
        <fullName evidence="1">Uncharacterized protein</fullName>
    </submittedName>
</protein>
<gene>
    <name evidence="1" type="ORF">ABID08_001909</name>
</gene>
<proteinExistence type="predicted"/>
<name>A0ABV2MDK9_9HYPH</name>
<organism evidence="1 2">
    <name type="scientific">Rhizobium binae</name>
    <dbReference type="NCBI Taxonomy" id="1138190"/>
    <lineage>
        <taxon>Bacteria</taxon>
        <taxon>Pseudomonadati</taxon>
        <taxon>Pseudomonadota</taxon>
        <taxon>Alphaproteobacteria</taxon>
        <taxon>Hyphomicrobiales</taxon>
        <taxon>Rhizobiaceae</taxon>
        <taxon>Rhizobium/Agrobacterium group</taxon>
        <taxon>Rhizobium</taxon>
    </lineage>
</organism>
<dbReference type="EMBL" id="JBEPMY010000004">
    <property type="protein sequence ID" value="MET3754552.1"/>
    <property type="molecule type" value="Genomic_DNA"/>
</dbReference>
<reference evidence="1 2" key="1">
    <citation type="submission" date="2024-06" db="EMBL/GenBank/DDBJ databases">
        <title>Genomic Encyclopedia of Type Strains, Phase IV (KMG-IV): sequencing the most valuable type-strain genomes for metagenomic binning, comparative biology and taxonomic classification.</title>
        <authorList>
            <person name="Goeker M."/>
        </authorList>
    </citation>
    <scope>NUCLEOTIDE SEQUENCE [LARGE SCALE GENOMIC DNA]</scope>
    <source>
        <strain evidence="1 2">DSM 29288</strain>
    </source>
</reference>
<evidence type="ECO:0000313" key="2">
    <source>
        <dbReference type="Proteomes" id="UP001549077"/>
    </source>
</evidence>
<keyword evidence="2" id="KW-1185">Reference proteome</keyword>
<evidence type="ECO:0000313" key="1">
    <source>
        <dbReference type="EMBL" id="MET3754552.1"/>
    </source>
</evidence>
<dbReference type="Proteomes" id="UP001549077">
    <property type="component" value="Unassembled WGS sequence"/>
</dbReference>
<accession>A0ABV2MDK9</accession>